<feature type="region of interest" description="Disordered" evidence="1">
    <location>
        <begin position="39"/>
        <end position="60"/>
    </location>
</feature>
<organism evidence="2 3">
    <name type="scientific">Streptomyces racemochromogenes</name>
    <dbReference type="NCBI Taxonomy" id="67353"/>
    <lineage>
        <taxon>Bacteria</taxon>
        <taxon>Bacillati</taxon>
        <taxon>Actinomycetota</taxon>
        <taxon>Actinomycetes</taxon>
        <taxon>Kitasatosporales</taxon>
        <taxon>Streptomycetaceae</taxon>
        <taxon>Streptomyces</taxon>
    </lineage>
</organism>
<sequence length="60" mass="6690">MSAKGNSRPDATVRRTVAEPTGPWQDFDEVMERMLDLFDTGRPAARGSGGENAPERSRRR</sequence>
<dbReference type="Proteomes" id="UP001610631">
    <property type="component" value="Unassembled WGS sequence"/>
</dbReference>
<dbReference type="EMBL" id="JBBDHD010000148">
    <property type="protein sequence ID" value="MFH7599773.1"/>
    <property type="molecule type" value="Genomic_DNA"/>
</dbReference>
<keyword evidence="3" id="KW-1185">Reference proteome</keyword>
<gene>
    <name evidence="2" type="ORF">WDV06_32435</name>
</gene>
<protein>
    <submittedName>
        <fullName evidence="2">Uncharacterized protein</fullName>
    </submittedName>
</protein>
<reference evidence="2 3" key="1">
    <citation type="submission" date="2024-03" db="EMBL/GenBank/DDBJ databases">
        <title>Whole genome sequencing of Streptomyces racemochromogenes, to identify antimicrobial biosynthetic gene clusters.</title>
        <authorList>
            <person name="Suryawanshi P."/>
            <person name="Krishnaraj P.U."/>
            <person name="Arun Y.P."/>
            <person name="Suryawanshi M.P."/>
            <person name="Rakshit O."/>
        </authorList>
    </citation>
    <scope>NUCLEOTIDE SEQUENCE [LARGE SCALE GENOMIC DNA]</scope>
    <source>
        <strain evidence="2 3">AUDT626</strain>
    </source>
</reference>
<dbReference type="RefSeq" id="WP_395513399.1">
    <property type="nucleotide sequence ID" value="NZ_JBBDHD010000148.1"/>
</dbReference>
<feature type="region of interest" description="Disordered" evidence="1">
    <location>
        <begin position="1"/>
        <end position="25"/>
    </location>
</feature>
<evidence type="ECO:0000313" key="3">
    <source>
        <dbReference type="Proteomes" id="UP001610631"/>
    </source>
</evidence>
<evidence type="ECO:0000256" key="1">
    <source>
        <dbReference type="SAM" id="MobiDB-lite"/>
    </source>
</evidence>
<accession>A0ABW7PN95</accession>
<proteinExistence type="predicted"/>
<comment type="caution">
    <text evidence="2">The sequence shown here is derived from an EMBL/GenBank/DDBJ whole genome shotgun (WGS) entry which is preliminary data.</text>
</comment>
<name>A0ABW7PN95_9ACTN</name>
<evidence type="ECO:0000313" key="2">
    <source>
        <dbReference type="EMBL" id="MFH7599773.1"/>
    </source>
</evidence>